<comment type="caution">
    <text evidence="1">The sequence shown here is derived from an EMBL/GenBank/DDBJ whole genome shotgun (WGS) entry which is preliminary data.</text>
</comment>
<gene>
    <name evidence="1" type="ORF">S06H3_12117</name>
</gene>
<accession>X1LII5</accession>
<organism evidence="1">
    <name type="scientific">marine sediment metagenome</name>
    <dbReference type="NCBI Taxonomy" id="412755"/>
    <lineage>
        <taxon>unclassified sequences</taxon>
        <taxon>metagenomes</taxon>
        <taxon>ecological metagenomes</taxon>
    </lineage>
</organism>
<dbReference type="AlphaFoldDB" id="X1LII5"/>
<protein>
    <submittedName>
        <fullName evidence="1">Uncharacterized protein</fullName>
    </submittedName>
</protein>
<reference evidence="1" key="1">
    <citation type="journal article" date="2014" name="Front. Microbiol.">
        <title>High frequency of phylogenetically diverse reductive dehalogenase-homologous genes in deep subseafloor sedimentary metagenomes.</title>
        <authorList>
            <person name="Kawai M."/>
            <person name="Futagami T."/>
            <person name="Toyoda A."/>
            <person name="Takaki Y."/>
            <person name="Nishi S."/>
            <person name="Hori S."/>
            <person name="Arai W."/>
            <person name="Tsubouchi T."/>
            <person name="Morono Y."/>
            <person name="Uchiyama I."/>
            <person name="Ito T."/>
            <person name="Fujiyama A."/>
            <person name="Inagaki F."/>
            <person name="Takami H."/>
        </authorList>
    </citation>
    <scope>NUCLEOTIDE SEQUENCE</scope>
    <source>
        <strain evidence="1">Expedition CK06-06</strain>
    </source>
</reference>
<feature type="non-terminal residue" evidence="1">
    <location>
        <position position="59"/>
    </location>
</feature>
<evidence type="ECO:0000313" key="1">
    <source>
        <dbReference type="EMBL" id="GAI05646.1"/>
    </source>
</evidence>
<sequence length="59" mass="6648">MPAGLTGKVLDKEKKTGRIYGKMKDPGKNEVERLLFEINEWVEKNIDASLVTFRHTGSA</sequence>
<name>X1LII5_9ZZZZ</name>
<dbReference type="EMBL" id="BARV01005950">
    <property type="protein sequence ID" value="GAI05646.1"/>
    <property type="molecule type" value="Genomic_DNA"/>
</dbReference>
<proteinExistence type="predicted"/>